<evidence type="ECO:0000313" key="2">
    <source>
        <dbReference type="Proteomes" id="UP000826195"/>
    </source>
</evidence>
<accession>A0AAV7IJL6</accession>
<dbReference type="EMBL" id="JAHXZJ010001492">
    <property type="protein sequence ID" value="KAH0552767.1"/>
    <property type="molecule type" value="Genomic_DNA"/>
</dbReference>
<name>A0AAV7IJL6_COTGL</name>
<keyword evidence="2" id="KW-1185">Reference proteome</keyword>
<protein>
    <submittedName>
        <fullName evidence="1">Uncharacterized protein</fullName>
    </submittedName>
</protein>
<comment type="caution">
    <text evidence="1">The sequence shown here is derived from an EMBL/GenBank/DDBJ whole genome shotgun (WGS) entry which is preliminary data.</text>
</comment>
<proteinExistence type="predicted"/>
<sequence>MDKGEKEMLIILLKIAKVANEQTKVHDEDVQEGRLLISQVPGPCTRDETIHHPSPLLFSELTARFSLPLASTPS</sequence>
<organism evidence="1 2">
    <name type="scientific">Cotesia glomerata</name>
    <name type="common">Lepidopteran parasitic wasp</name>
    <name type="synonym">Apanteles glomeratus</name>
    <dbReference type="NCBI Taxonomy" id="32391"/>
    <lineage>
        <taxon>Eukaryota</taxon>
        <taxon>Metazoa</taxon>
        <taxon>Ecdysozoa</taxon>
        <taxon>Arthropoda</taxon>
        <taxon>Hexapoda</taxon>
        <taxon>Insecta</taxon>
        <taxon>Pterygota</taxon>
        <taxon>Neoptera</taxon>
        <taxon>Endopterygota</taxon>
        <taxon>Hymenoptera</taxon>
        <taxon>Apocrita</taxon>
        <taxon>Ichneumonoidea</taxon>
        <taxon>Braconidae</taxon>
        <taxon>Microgastrinae</taxon>
        <taxon>Cotesia</taxon>
    </lineage>
</organism>
<dbReference type="AlphaFoldDB" id="A0AAV7IJL6"/>
<gene>
    <name evidence="1" type="ORF">KQX54_014938</name>
</gene>
<evidence type="ECO:0000313" key="1">
    <source>
        <dbReference type="EMBL" id="KAH0552767.1"/>
    </source>
</evidence>
<dbReference type="Proteomes" id="UP000826195">
    <property type="component" value="Unassembled WGS sequence"/>
</dbReference>
<reference evidence="1 2" key="1">
    <citation type="journal article" date="2021" name="J. Hered.">
        <title>A chromosome-level genome assembly of the parasitoid wasp, Cotesia glomerata (Hymenoptera: Braconidae).</title>
        <authorList>
            <person name="Pinto B.J."/>
            <person name="Weis J.J."/>
            <person name="Gamble T."/>
            <person name="Ode P.J."/>
            <person name="Paul R."/>
            <person name="Zaspel J.M."/>
        </authorList>
    </citation>
    <scope>NUCLEOTIDE SEQUENCE [LARGE SCALE GENOMIC DNA]</scope>
    <source>
        <strain evidence="1">CgM1</strain>
    </source>
</reference>